<accession>A0A6J4T199</accession>
<feature type="compositionally biased region" description="Basic and acidic residues" evidence="1">
    <location>
        <begin position="48"/>
        <end position="63"/>
    </location>
</feature>
<feature type="compositionally biased region" description="Basic residues" evidence="1">
    <location>
        <begin position="133"/>
        <end position="162"/>
    </location>
</feature>
<feature type="non-terminal residue" evidence="2">
    <location>
        <position position="223"/>
    </location>
</feature>
<protein>
    <submittedName>
        <fullName evidence="2">Menaquinone-cytochrome C reductase iron-sulfur subunit</fullName>
    </submittedName>
</protein>
<name>A0A6J4T199_9ACTN</name>
<dbReference type="AlphaFoldDB" id="A0A6J4T199"/>
<organism evidence="2">
    <name type="scientific">uncultured Solirubrobacteraceae bacterium</name>
    <dbReference type="NCBI Taxonomy" id="1162706"/>
    <lineage>
        <taxon>Bacteria</taxon>
        <taxon>Bacillati</taxon>
        <taxon>Actinomycetota</taxon>
        <taxon>Thermoleophilia</taxon>
        <taxon>Solirubrobacterales</taxon>
        <taxon>Solirubrobacteraceae</taxon>
        <taxon>environmental samples</taxon>
    </lineage>
</organism>
<feature type="compositionally biased region" description="Basic residues" evidence="1">
    <location>
        <begin position="34"/>
        <end position="46"/>
    </location>
</feature>
<evidence type="ECO:0000256" key="1">
    <source>
        <dbReference type="SAM" id="MobiDB-lite"/>
    </source>
</evidence>
<reference evidence="2" key="1">
    <citation type="submission" date="2020-02" db="EMBL/GenBank/DDBJ databases">
        <authorList>
            <person name="Meier V. D."/>
        </authorList>
    </citation>
    <scope>NUCLEOTIDE SEQUENCE</scope>
    <source>
        <strain evidence="2">AVDCRST_MAG13</strain>
    </source>
</reference>
<feature type="compositionally biased region" description="Basic and acidic residues" evidence="1">
    <location>
        <begin position="1"/>
        <end position="33"/>
    </location>
</feature>
<proteinExistence type="predicted"/>
<feature type="compositionally biased region" description="Basic and acidic residues" evidence="1">
    <location>
        <begin position="74"/>
        <end position="93"/>
    </location>
</feature>
<dbReference type="EMBL" id="CADCVO010000448">
    <property type="protein sequence ID" value="CAA9510989.1"/>
    <property type="molecule type" value="Genomic_DNA"/>
</dbReference>
<feature type="compositionally biased region" description="Basic residues" evidence="1">
    <location>
        <begin position="170"/>
        <end position="181"/>
    </location>
</feature>
<feature type="non-terminal residue" evidence="2">
    <location>
        <position position="1"/>
    </location>
</feature>
<evidence type="ECO:0000313" key="2">
    <source>
        <dbReference type="EMBL" id="CAA9510989.1"/>
    </source>
</evidence>
<feature type="region of interest" description="Disordered" evidence="1">
    <location>
        <begin position="1"/>
        <end position="223"/>
    </location>
</feature>
<sequence length="223" mass="25549">ARPPQDKEQVHPRPTDPRGVRGGDRHAPAPHDRHRERRGRRRRGRVHASGDRLRRRPDLRGDRAAVAGRRRRRGVPERLLRPEGHRGGPGDRRGRQHHGVRPPPQPGDRPRARGPVQRLRRPDDALHAPRLPHPLRRRGRALHLPVPRRRVRLPRLRGRRPARPSPRPLLHPRARGPRRGRPALLRQPRAAPVLPAGPGRAARRRRPVPVPVPSVHEEARGHL</sequence>
<gene>
    <name evidence="2" type="ORF">AVDCRST_MAG13-2809</name>
</gene>
<feature type="compositionally biased region" description="Low complexity" evidence="1">
    <location>
        <begin position="182"/>
        <end position="200"/>
    </location>
</feature>